<dbReference type="EMBL" id="KV425898">
    <property type="protein sequence ID" value="KZW00818.1"/>
    <property type="molecule type" value="Genomic_DNA"/>
</dbReference>
<accession>A0A165NJ69</accession>
<dbReference type="PANTHER" id="PTHR31642">
    <property type="entry name" value="TRICHOTHECENE 3-O-ACETYLTRANSFERASE"/>
    <property type="match status" value="1"/>
</dbReference>
<dbReference type="GO" id="GO:0016747">
    <property type="term" value="F:acyltransferase activity, transferring groups other than amino-acyl groups"/>
    <property type="evidence" value="ECO:0007669"/>
    <property type="project" value="TreeGrafter"/>
</dbReference>
<evidence type="ECO:0000256" key="1">
    <source>
        <dbReference type="ARBA" id="ARBA00022679"/>
    </source>
</evidence>
<keyword evidence="3" id="KW-1185">Reference proteome</keyword>
<name>A0A165NJ69_EXIGL</name>
<dbReference type="OrthoDB" id="1862401at2759"/>
<dbReference type="Proteomes" id="UP000077266">
    <property type="component" value="Unassembled WGS sequence"/>
</dbReference>
<dbReference type="InterPro" id="IPR023213">
    <property type="entry name" value="CAT-like_dom_sf"/>
</dbReference>
<dbReference type="AlphaFoldDB" id="A0A165NJ69"/>
<reference evidence="2 3" key="1">
    <citation type="journal article" date="2016" name="Mol. Biol. Evol.">
        <title>Comparative Genomics of Early-Diverging Mushroom-Forming Fungi Provides Insights into the Origins of Lignocellulose Decay Capabilities.</title>
        <authorList>
            <person name="Nagy L.G."/>
            <person name="Riley R."/>
            <person name="Tritt A."/>
            <person name="Adam C."/>
            <person name="Daum C."/>
            <person name="Floudas D."/>
            <person name="Sun H."/>
            <person name="Yadav J.S."/>
            <person name="Pangilinan J."/>
            <person name="Larsson K.H."/>
            <person name="Matsuura K."/>
            <person name="Barry K."/>
            <person name="Labutti K."/>
            <person name="Kuo R."/>
            <person name="Ohm R.A."/>
            <person name="Bhattacharya S.S."/>
            <person name="Shirouzu T."/>
            <person name="Yoshinaga Y."/>
            <person name="Martin F.M."/>
            <person name="Grigoriev I.V."/>
            <person name="Hibbett D.S."/>
        </authorList>
    </citation>
    <scope>NUCLEOTIDE SEQUENCE [LARGE SCALE GENOMIC DNA]</scope>
    <source>
        <strain evidence="2 3">HHB12029</strain>
    </source>
</reference>
<dbReference type="InParanoid" id="A0A165NJ69"/>
<evidence type="ECO:0000313" key="3">
    <source>
        <dbReference type="Proteomes" id="UP000077266"/>
    </source>
</evidence>
<protein>
    <submittedName>
        <fullName evidence="2">Uncharacterized protein</fullName>
    </submittedName>
</protein>
<evidence type="ECO:0000313" key="2">
    <source>
        <dbReference type="EMBL" id="KZW00818.1"/>
    </source>
</evidence>
<proteinExistence type="predicted"/>
<dbReference type="SUPFAM" id="SSF52777">
    <property type="entry name" value="CoA-dependent acyltransferases"/>
    <property type="match status" value="2"/>
</dbReference>
<keyword evidence="1" id="KW-0808">Transferase</keyword>
<dbReference type="Gene3D" id="3.30.559.10">
    <property type="entry name" value="Chloramphenicol acetyltransferase-like domain"/>
    <property type="match status" value="2"/>
</dbReference>
<gene>
    <name evidence="2" type="ORF">EXIGLDRAFT_720436</name>
</gene>
<dbReference type="PANTHER" id="PTHR31642:SF310">
    <property type="entry name" value="FATTY ALCOHOL:CAFFEOYL-COA ACYLTRANSFERASE"/>
    <property type="match status" value="1"/>
</dbReference>
<sequence>MSDDYEPCAFDQVTFRGYISHLCCFPAQGSASFASTHTILRKGLAKVLQDAPFLTGWVNVASINPQWTTVTGPYDVDAVDDVLEFADLRGNFDYVAWREQRFSVADLLQSQQYAFPTPEVYPAPVIRARLTLMDGGATLAVWFHHAAIDGSGAARFWSAWAAACRGEALEGGLALTPRYTVPAGLKGTPSLHPGYDPHPEAGGRPPSVTTRLWFSDDRLKALKDKATQDAPTGGWVSSHDVLAALFWTKLAPIMGRPDDMGLAVIVNARARLDPPLPVSYIGNCVYAAIAPAPARSLSTAARAIRTAVSSVDSARIIDFAGLVTHAGTRMYEAHRRITLDGPLLVTSWAEMGIFALDWKDAFGGARAEHVLHPSFLRPGIVIVLPKRPGGLDVIFGQEQRFMDQILRDDDFMQYASWQSGYKPE</sequence>
<dbReference type="Pfam" id="PF02458">
    <property type="entry name" value="Transferase"/>
    <property type="match status" value="1"/>
</dbReference>
<organism evidence="2 3">
    <name type="scientific">Exidia glandulosa HHB12029</name>
    <dbReference type="NCBI Taxonomy" id="1314781"/>
    <lineage>
        <taxon>Eukaryota</taxon>
        <taxon>Fungi</taxon>
        <taxon>Dikarya</taxon>
        <taxon>Basidiomycota</taxon>
        <taxon>Agaricomycotina</taxon>
        <taxon>Agaricomycetes</taxon>
        <taxon>Auriculariales</taxon>
        <taxon>Exidiaceae</taxon>
        <taxon>Exidia</taxon>
    </lineage>
</organism>
<dbReference type="STRING" id="1314781.A0A165NJ69"/>
<dbReference type="InterPro" id="IPR050317">
    <property type="entry name" value="Plant_Fungal_Acyltransferase"/>
</dbReference>